<dbReference type="eggNOG" id="ENOG5030MZ2">
    <property type="taxonomic scope" value="Bacteria"/>
</dbReference>
<dbReference type="AlphaFoldDB" id="A0A0A0EW39"/>
<evidence type="ECO:0000313" key="2">
    <source>
        <dbReference type="Proteomes" id="UP000029998"/>
    </source>
</evidence>
<name>A0A0A0EW39_9GAMM</name>
<reference evidence="1 2" key="1">
    <citation type="submission" date="2013-08" db="EMBL/GenBank/DDBJ databases">
        <title>Genome sequencing of Lysobacter.</title>
        <authorList>
            <person name="Zhang S."/>
            <person name="Wang G."/>
        </authorList>
    </citation>
    <scope>NUCLEOTIDE SEQUENCE [LARGE SCALE GENOMIC DNA]</scope>
    <source>
        <strain evidence="1 2">GH1-9</strain>
    </source>
</reference>
<protein>
    <submittedName>
        <fullName evidence="1">Uncharacterized protein</fullName>
    </submittedName>
</protein>
<comment type="caution">
    <text evidence="1">The sequence shown here is derived from an EMBL/GenBank/DDBJ whole genome shotgun (WGS) entry which is preliminary data.</text>
</comment>
<evidence type="ECO:0000313" key="1">
    <source>
        <dbReference type="EMBL" id="KGM54420.1"/>
    </source>
</evidence>
<accession>A0A0A0EW39</accession>
<dbReference type="OrthoDB" id="5985451at2"/>
<keyword evidence="2" id="KW-1185">Reference proteome</keyword>
<proteinExistence type="predicted"/>
<gene>
    <name evidence="1" type="ORF">N800_02940</name>
</gene>
<dbReference type="Proteomes" id="UP000029998">
    <property type="component" value="Unassembled WGS sequence"/>
</dbReference>
<organism evidence="1 2">
    <name type="scientific">Lysobacter daejeonensis GH1-9</name>
    <dbReference type="NCBI Taxonomy" id="1385517"/>
    <lineage>
        <taxon>Bacteria</taxon>
        <taxon>Pseudomonadati</taxon>
        <taxon>Pseudomonadota</taxon>
        <taxon>Gammaproteobacteria</taxon>
        <taxon>Lysobacterales</taxon>
        <taxon>Lysobacteraceae</taxon>
        <taxon>Aerolutibacter</taxon>
    </lineage>
</organism>
<dbReference type="RefSeq" id="WP_036137151.1">
    <property type="nucleotide sequence ID" value="NZ_AVPU01000013.1"/>
</dbReference>
<sequence length="114" mass="12685">MTTRYYLTLPDSSRARGGDPALAFTAHSAEGFAEQLQDALRERTLFDRWRLMQPEPDEVDPALGATDPTAQVHGQQQDLHINLVVTSVIPGTVLKHRLRLLAGSHWELRDVTAA</sequence>
<dbReference type="EMBL" id="AVPU01000013">
    <property type="protein sequence ID" value="KGM54420.1"/>
    <property type="molecule type" value="Genomic_DNA"/>
</dbReference>